<keyword evidence="2" id="KW-1185">Reference proteome</keyword>
<dbReference type="PANTHER" id="PTHR48079">
    <property type="entry name" value="PROTEIN YEEZ"/>
    <property type="match status" value="1"/>
</dbReference>
<dbReference type="GO" id="GO:0005737">
    <property type="term" value="C:cytoplasm"/>
    <property type="evidence" value="ECO:0007669"/>
    <property type="project" value="TreeGrafter"/>
</dbReference>
<evidence type="ECO:0000313" key="1">
    <source>
        <dbReference type="EMBL" id="PSN61765.1"/>
    </source>
</evidence>
<dbReference type="GO" id="GO:0004029">
    <property type="term" value="F:aldehyde dehydrogenase (NAD+) activity"/>
    <property type="evidence" value="ECO:0007669"/>
    <property type="project" value="TreeGrafter"/>
</dbReference>
<evidence type="ECO:0008006" key="3">
    <source>
        <dbReference type="Google" id="ProtNLM"/>
    </source>
</evidence>
<sequence>MTKILLTGATGYVGGTVLSQLLSSTAPSLSNLTIDLLVRGTIKAKKLTVAYGTRIHTIPWEGLEDTAFISDLAKDYDIIINTGSGFIPQGAIAFIHGLAHRVRAGKPAPWFLHVSGCTNLADRPLTQPRTPLREWDDERDAGSIFERMAALDAAEPYPQRTAEIGVLAAAEASGVQALSVNAPLIFGEGEGLFNRQGLVVPLVMMYVVQHGYGWKLNDTANFDKVHVRDLADLYVLIVRAILERPDRGVGYLPSGKRGIIFPTVGRVLITEVNQRCLDVAFADGTLPREDTPKEKEIRLVPLEEIAEKLTAGSMEVAERGWGGHKATNGVLAKKLLGWNPSRLQEAWEKDFADELVALKEDRRMITMANCIGAGK</sequence>
<dbReference type="STRING" id="1448308.A0A2T2N8K8"/>
<dbReference type="InterPro" id="IPR051783">
    <property type="entry name" value="NAD(P)-dependent_oxidoreduct"/>
</dbReference>
<dbReference type="Gene3D" id="3.40.50.720">
    <property type="entry name" value="NAD(P)-binding Rossmann-like Domain"/>
    <property type="match status" value="1"/>
</dbReference>
<name>A0A2T2N8K8_CORCC</name>
<dbReference type="AlphaFoldDB" id="A0A2T2N8K8"/>
<dbReference type="PANTHER" id="PTHR48079:SF6">
    <property type="entry name" value="NAD(P)-BINDING DOMAIN-CONTAINING PROTEIN-RELATED"/>
    <property type="match status" value="1"/>
</dbReference>
<reference evidence="1 2" key="1">
    <citation type="journal article" date="2018" name="Front. Microbiol.">
        <title>Genome-Wide Analysis of Corynespora cassiicola Leaf Fall Disease Putative Effectors.</title>
        <authorList>
            <person name="Lopez D."/>
            <person name="Ribeiro S."/>
            <person name="Label P."/>
            <person name="Fumanal B."/>
            <person name="Venisse J.S."/>
            <person name="Kohler A."/>
            <person name="de Oliveira R.R."/>
            <person name="Labutti K."/>
            <person name="Lipzen A."/>
            <person name="Lail K."/>
            <person name="Bauer D."/>
            <person name="Ohm R.A."/>
            <person name="Barry K.W."/>
            <person name="Spatafora J."/>
            <person name="Grigoriev I.V."/>
            <person name="Martin F.M."/>
            <person name="Pujade-Renaud V."/>
        </authorList>
    </citation>
    <scope>NUCLEOTIDE SEQUENCE [LARGE SCALE GENOMIC DNA]</scope>
    <source>
        <strain evidence="1 2">Philippines</strain>
    </source>
</reference>
<dbReference type="Proteomes" id="UP000240883">
    <property type="component" value="Unassembled WGS sequence"/>
</dbReference>
<dbReference type="EMBL" id="KZ678143">
    <property type="protein sequence ID" value="PSN61765.1"/>
    <property type="molecule type" value="Genomic_DNA"/>
</dbReference>
<organism evidence="1 2">
    <name type="scientific">Corynespora cassiicola Philippines</name>
    <dbReference type="NCBI Taxonomy" id="1448308"/>
    <lineage>
        <taxon>Eukaryota</taxon>
        <taxon>Fungi</taxon>
        <taxon>Dikarya</taxon>
        <taxon>Ascomycota</taxon>
        <taxon>Pezizomycotina</taxon>
        <taxon>Dothideomycetes</taxon>
        <taxon>Pleosporomycetidae</taxon>
        <taxon>Pleosporales</taxon>
        <taxon>Corynesporascaceae</taxon>
        <taxon>Corynespora</taxon>
    </lineage>
</organism>
<gene>
    <name evidence="1" type="ORF">BS50DRAFT_533714</name>
</gene>
<accession>A0A2T2N8K8</accession>
<protein>
    <recommendedName>
        <fullName evidence="3">NAD(P)-binding protein</fullName>
    </recommendedName>
</protein>
<dbReference type="InterPro" id="IPR036291">
    <property type="entry name" value="NAD(P)-bd_dom_sf"/>
</dbReference>
<dbReference type="SUPFAM" id="SSF51735">
    <property type="entry name" value="NAD(P)-binding Rossmann-fold domains"/>
    <property type="match status" value="1"/>
</dbReference>
<evidence type="ECO:0000313" key="2">
    <source>
        <dbReference type="Proteomes" id="UP000240883"/>
    </source>
</evidence>
<dbReference type="OrthoDB" id="10262413at2759"/>
<proteinExistence type="predicted"/>